<keyword evidence="2" id="KW-1185">Reference proteome</keyword>
<sequence>VCKPVLGTTNHVMLYTQLQTFRCIVSIAPDPRKYSVSMRVGVREKKRSEFKYWSNWFWYAFPPFALIAKALRKIKEEQCTGIMVVPAWEHNHGTRRLQKC</sequence>
<dbReference type="EMBL" id="CADCXV010001048">
    <property type="protein sequence ID" value="CAB0040751.1"/>
    <property type="molecule type" value="Genomic_DNA"/>
</dbReference>
<reference evidence="1 2" key="1">
    <citation type="submission" date="2020-02" db="EMBL/GenBank/DDBJ databases">
        <authorList>
            <person name="Ferguson B K."/>
        </authorList>
    </citation>
    <scope>NUCLEOTIDE SEQUENCE [LARGE SCALE GENOMIC DNA]</scope>
</reference>
<proteinExistence type="predicted"/>
<dbReference type="Proteomes" id="UP000479190">
    <property type="component" value="Unassembled WGS sequence"/>
</dbReference>
<protein>
    <submittedName>
        <fullName evidence="1">Uncharacterized protein</fullName>
    </submittedName>
</protein>
<accession>A0A6H5IUF2</accession>
<name>A0A6H5IUF2_9HYME</name>
<evidence type="ECO:0000313" key="1">
    <source>
        <dbReference type="EMBL" id="CAB0040751.1"/>
    </source>
</evidence>
<organism evidence="1 2">
    <name type="scientific">Trichogramma brassicae</name>
    <dbReference type="NCBI Taxonomy" id="86971"/>
    <lineage>
        <taxon>Eukaryota</taxon>
        <taxon>Metazoa</taxon>
        <taxon>Ecdysozoa</taxon>
        <taxon>Arthropoda</taxon>
        <taxon>Hexapoda</taxon>
        <taxon>Insecta</taxon>
        <taxon>Pterygota</taxon>
        <taxon>Neoptera</taxon>
        <taxon>Endopterygota</taxon>
        <taxon>Hymenoptera</taxon>
        <taxon>Apocrita</taxon>
        <taxon>Proctotrupomorpha</taxon>
        <taxon>Chalcidoidea</taxon>
        <taxon>Trichogrammatidae</taxon>
        <taxon>Trichogramma</taxon>
    </lineage>
</organism>
<dbReference type="AlphaFoldDB" id="A0A6H5IUF2"/>
<feature type="non-terminal residue" evidence="1">
    <location>
        <position position="1"/>
    </location>
</feature>
<gene>
    <name evidence="1" type="ORF">TBRA_LOCUS12445</name>
</gene>
<evidence type="ECO:0000313" key="2">
    <source>
        <dbReference type="Proteomes" id="UP000479190"/>
    </source>
</evidence>